<dbReference type="Gene3D" id="3.30.70.1290">
    <property type="entry name" value="Transposase IS200-like"/>
    <property type="match status" value="1"/>
</dbReference>
<protein>
    <recommendedName>
        <fullName evidence="1">Transposase IS200-like domain-containing protein</fullName>
    </recommendedName>
</protein>
<dbReference type="RefSeq" id="WP_048500581.1">
    <property type="nucleotide sequence ID" value="NZ_LFNG01000025.1"/>
</dbReference>
<evidence type="ECO:0000313" key="3">
    <source>
        <dbReference type="Proteomes" id="UP000035900"/>
    </source>
</evidence>
<dbReference type="AlphaFoldDB" id="A0A0J7IVB6"/>
<sequence>MEIRLENLEPGYHYHIFNRGINGCKVFENDDNRIFFLQKVKAYVMQVAEVYAYCLMPNHFHFILRIKDNIDGNNFAKVQNFGKVETGLHAEKSIPSKQIGKLISSYTQAFNKYHHRHGPLFERPFKRKRIETEEYLIKSIIYVHRNVLDLGRSMNDYDFSSYKALVSGKPSAIEKENVLELFDGIAHFRSMHQRDNDYEF</sequence>
<dbReference type="GO" id="GO:0003677">
    <property type="term" value="F:DNA binding"/>
    <property type="evidence" value="ECO:0007669"/>
    <property type="project" value="InterPro"/>
</dbReference>
<dbReference type="EMBL" id="LFNG01000025">
    <property type="protein sequence ID" value="KMQ70218.1"/>
    <property type="molecule type" value="Genomic_DNA"/>
</dbReference>
<dbReference type="Proteomes" id="UP000035900">
    <property type="component" value="Unassembled WGS sequence"/>
</dbReference>
<gene>
    <name evidence="2" type="ORF">ACM44_13495</name>
</gene>
<dbReference type="InterPro" id="IPR002686">
    <property type="entry name" value="Transposase_17"/>
</dbReference>
<reference evidence="2 3" key="1">
    <citation type="journal article" date="2004" name="Int. J. Syst. Evol. Microbiol.">
        <title>Kaistella koreensis gen. nov., sp. nov., a novel member of the Chryseobacterium-Bergeyella-Riemerella branch.</title>
        <authorList>
            <person name="Kim M.K."/>
            <person name="Im W.T."/>
            <person name="Shin Y.K."/>
            <person name="Lim J.H."/>
            <person name="Kim S.H."/>
            <person name="Lee B.C."/>
            <person name="Park M.Y."/>
            <person name="Lee K.Y."/>
            <person name="Lee S.T."/>
        </authorList>
    </citation>
    <scope>NUCLEOTIDE SEQUENCE [LARGE SCALE GENOMIC DNA]</scope>
    <source>
        <strain evidence="2 3">CCUG 49689</strain>
    </source>
</reference>
<dbReference type="PANTHER" id="PTHR34322">
    <property type="entry name" value="TRANSPOSASE, Y1_TNP DOMAIN-CONTAINING"/>
    <property type="match status" value="1"/>
</dbReference>
<keyword evidence="3" id="KW-1185">Reference proteome</keyword>
<dbReference type="GO" id="GO:0004803">
    <property type="term" value="F:transposase activity"/>
    <property type="evidence" value="ECO:0007669"/>
    <property type="project" value="InterPro"/>
</dbReference>
<dbReference type="OrthoDB" id="9788881at2"/>
<feature type="domain" description="Transposase IS200-like" evidence="1">
    <location>
        <begin position="9"/>
        <end position="146"/>
    </location>
</feature>
<name>A0A0J7IVB6_9FLAO</name>
<evidence type="ECO:0000313" key="2">
    <source>
        <dbReference type="EMBL" id="KMQ70218.1"/>
    </source>
</evidence>
<evidence type="ECO:0000259" key="1">
    <source>
        <dbReference type="SMART" id="SM01321"/>
    </source>
</evidence>
<dbReference type="InterPro" id="IPR036515">
    <property type="entry name" value="Transposase_17_sf"/>
</dbReference>
<dbReference type="GO" id="GO:0006313">
    <property type="term" value="P:DNA transposition"/>
    <property type="evidence" value="ECO:0007669"/>
    <property type="project" value="InterPro"/>
</dbReference>
<organism evidence="2 3">
    <name type="scientific">Chryseobacterium koreense CCUG 49689</name>
    <dbReference type="NCBI Taxonomy" id="1304281"/>
    <lineage>
        <taxon>Bacteria</taxon>
        <taxon>Pseudomonadati</taxon>
        <taxon>Bacteroidota</taxon>
        <taxon>Flavobacteriia</taxon>
        <taxon>Flavobacteriales</taxon>
        <taxon>Weeksellaceae</taxon>
        <taxon>Chryseobacterium group</taxon>
        <taxon>Chryseobacterium</taxon>
    </lineage>
</organism>
<accession>A0A0J7IVB6</accession>
<proteinExistence type="predicted"/>
<dbReference type="SUPFAM" id="SSF143422">
    <property type="entry name" value="Transposase IS200-like"/>
    <property type="match status" value="1"/>
</dbReference>
<dbReference type="PATRIC" id="fig|1304281.5.peg.2915"/>
<comment type="caution">
    <text evidence="2">The sequence shown here is derived from an EMBL/GenBank/DDBJ whole genome shotgun (WGS) entry which is preliminary data.</text>
</comment>
<dbReference type="PANTHER" id="PTHR34322:SF2">
    <property type="entry name" value="TRANSPOSASE IS200-LIKE DOMAIN-CONTAINING PROTEIN"/>
    <property type="match status" value="1"/>
</dbReference>
<dbReference type="SMART" id="SM01321">
    <property type="entry name" value="Y1_Tnp"/>
    <property type="match status" value="1"/>
</dbReference>